<sequence length="56" mass="6759">MKCQSIEVYEEICEENCVQIVCLKMKYNYVFLKRDYKTAGVYFSLIFRLLTNVFCQ</sequence>
<name>A0A0E9XVS5_ANGAN</name>
<organism evidence="1">
    <name type="scientific">Anguilla anguilla</name>
    <name type="common">European freshwater eel</name>
    <name type="synonym">Muraena anguilla</name>
    <dbReference type="NCBI Taxonomy" id="7936"/>
    <lineage>
        <taxon>Eukaryota</taxon>
        <taxon>Metazoa</taxon>
        <taxon>Chordata</taxon>
        <taxon>Craniata</taxon>
        <taxon>Vertebrata</taxon>
        <taxon>Euteleostomi</taxon>
        <taxon>Actinopterygii</taxon>
        <taxon>Neopterygii</taxon>
        <taxon>Teleostei</taxon>
        <taxon>Anguilliformes</taxon>
        <taxon>Anguillidae</taxon>
        <taxon>Anguilla</taxon>
    </lineage>
</organism>
<proteinExistence type="predicted"/>
<protein>
    <submittedName>
        <fullName evidence="1">Uncharacterized protein</fullName>
    </submittedName>
</protein>
<reference evidence="1" key="1">
    <citation type="submission" date="2014-11" db="EMBL/GenBank/DDBJ databases">
        <authorList>
            <person name="Amaro Gonzalez C."/>
        </authorList>
    </citation>
    <scope>NUCLEOTIDE SEQUENCE</scope>
</reference>
<dbReference type="AlphaFoldDB" id="A0A0E9XVS5"/>
<dbReference type="EMBL" id="GBXM01002612">
    <property type="protein sequence ID" value="JAI05966.1"/>
    <property type="molecule type" value="Transcribed_RNA"/>
</dbReference>
<accession>A0A0E9XVS5</accession>
<reference evidence="1" key="2">
    <citation type="journal article" date="2015" name="Fish Shellfish Immunol.">
        <title>Early steps in the European eel (Anguilla anguilla)-Vibrio vulnificus interaction in the gills: Role of the RtxA13 toxin.</title>
        <authorList>
            <person name="Callol A."/>
            <person name="Pajuelo D."/>
            <person name="Ebbesson L."/>
            <person name="Teles M."/>
            <person name="MacKenzie S."/>
            <person name="Amaro C."/>
        </authorList>
    </citation>
    <scope>NUCLEOTIDE SEQUENCE</scope>
</reference>
<evidence type="ECO:0000313" key="1">
    <source>
        <dbReference type="EMBL" id="JAI05966.1"/>
    </source>
</evidence>